<dbReference type="GO" id="GO:0003700">
    <property type="term" value="F:DNA-binding transcription factor activity"/>
    <property type="evidence" value="ECO:0007669"/>
    <property type="project" value="InterPro"/>
</dbReference>
<dbReference type="AlphaFoldDB" id="A0A5B7AF20"/>
<protein>
    <submittedName>
        <fullName evidence="7">Putative WUSCHEL-related homeobox 7-like</fullName>
    </submittedName>
</protein>
<keyword evidence="2" id="KW-0805">Transcription regulation</keyword>
<keyword evidence="5" id="KW-0804">Transcription</keyword>
<dbReference type="PANTHER" id="PTHR45940">
    <property type="entry name" value="WUSCHEL-RELATED HOMEOBOX 1-RELATED"/>
    <property type="match status" value="1"/>
</dbReference>
<gene>
    <name evidence="7" type="ORF">Din_024761</name>
</gene>
<evidence type="ECO:0000313" key="7">
    <source>
        <dbReference type="EMBL" id="MPA55320.1"/>
    </source>
</evidence>
<keyword evidence="1" id="KW-0217">Developmental protein</keyword>
<dbReference type="GO" id="GO:0099402">
    <property type="term" value="P:plant organ development"/>
    <property type="evidence" value="ECO:0007669"/>
    <property type="project" value="InterPro"/>
</dbReference>
<evidence type="ECO:0000256" key="1">
    <source>
        <dbReference type="ARBA" id="ARBA00022473"/>
    </source>
</evidence>
<evidence type="ECO:0000256" key="2">
    <source>
        <dbReference type="ARBA" id="ARBA00023015"/>
    </source>
</evidence>
<dbReference type="GO" id="GO:0003677">
    <property type="term" value="F:DNA binding"/>
    <property type="evidence" value="ECO:0007669"/>
    <property type="project" value="UniProtKB-KW"/>
</dbReference>
<keyword evidence="4 7" id="KW-0371">Homeobox</keyword>
<sequence length="112" mass="13349">MVRSRARMFFYWFQNHKARERQKRRRVSLAEQNITRGEDNISSTKHFGERNQVSEPEKVMETLQLFPLNSFTESESEKLRLFANECKETATFAYTFGTEIDHPPLDLRLSFL</sequence>
<dbReference type="InterPro" id="IPR044555">
    <property type="entry name" value="WUSCHEL-like"/>
</dbReference>
<dbReference type="PANTHER" id="PTHR45940:SF3">
    <property type="entry name" value="WUSCHEL-RELATED HOMEOBOX 7"/>
    <property type="match status" value="1"/>
</dbReference>
<reference evidence="7" key="1">
    <citation type="submission" date="2019-08" db="EMBL/GenBank/DDBJ databases">
        <title>Reference gene set and small RNA set construction with multiple tissues from Davidia involucrata Baill.</title>
        <authorList>
            <person name="Yang H."/>
            <person name="Zhou C."/>
            <person name="Li G."/>
            <person name="Wang J."/>
            <person name="Gao P."/>
            <person name="Wang M."/>
            <person name="Wang R."/>
            <person name="Zhao Y."/>
        </authorList>
    </citation>
    <scope>NUCLEOTIDE SEQUENCE</scope>
    <source>
        <tissue evidence="7">Mixed with DoveR01_LX</tissue>
    </source>
</reference>
<keyword evidence="6" id="KW-0539">Nucleus</keyword>
<accession>A0A5B7AF20</accession>
<evidence type="ECO:0000256" key="3">
    <source>
        <dbReference type="ARBA" id="ARBA00023125"/>
    </source>
</evidence>
<name>A0A5B7AF20_DAVIN</name>
<evidence type="ECO:0000256" key="6">
    <source>
        <dbReference type="ARBA" id="ARBA00023242"/>
    </source>
</evidence>
<proteinExistence type="predicted"/>
<dbReference type="EMBL" id="GHES01024761">
    <property type="protein sequence ID" value="MPA55320.1"/>
    <property type="molecule type" value="Transcribed_RNA"/>
</dbReference>
<evidence type="ECO:0000256" key="4">
    <source>
        <dbReference type="ARBA" id="ARBA00023155"/>
    </source>
</evidence>
<keyword evidence="3 7" id="KW-0238">DNA-binding</keyword>
<organism evidence="7">
    <name type="scientific">Davidia involucrata</name>
    <name type="common">Dove tree</name>
    <dbReference type="NCBI Taxonomy" id="16924"/>
    <lineage>
        <taxon>Eukaryota</taxon>
        <taxon>Viridiplantae</taxon>
        <taxon>Streptophyta</taxon>
        <taxon>Embryophyta</taxon>
        <taxon>Tracheophyta</taxon>
        <taxon>Spermatophyta</taxon>
        <taxon>Magnoliopsida</taxon>
        <taxon>eudicotyledons</taxon>
        <taxon>Gunneridae</taxon>
        <taxon>Pentapetalae</taxon>
        <taxon>asterids</taxon>
        <taxon>Cornales</taxon>
        <taxon>Nyssaceae</taxon>
        <taxon>Davidia</taxon>
    </lineage>
</organism>
<evidence type="ECO:0000256" key="5">
    <source>
        <dbReference type="ARBA" id="ARBA00023163"/>
    </source>
</evidence>